<evidence type="ECO:0000313" key="1">
    <source>
        <dbReference type="EMBL" id="SDB58905.1"/>
    </source>
</evidence>
<name>A0A1G6EPT4_9HYPH</name>
<evidence type="ECO:0000313" key="2">
    <source>
        <dbReference type="Proteomes" id="UP000199071"/>
    </source>
</evidence>
<accession>A0A1G6EPT4</accession>
<protein>
    <submittedName>
        <fullName evidence="1">Uncharacterized protein</fullName>
    </submittedName>
</protein>
<keyword evidence="2" id="KW-1185">Reference proteome</keyword>
<sequence length="53" mass="5770">MPQETPGTERADNIDVGILKPEFLPNGELVARVGDEILVPSDVLPDRLQPYPG</sequence>
<dbReference type="Proteomes" id="UP000199071">
    <property type="component" value="Unassembled WGS sequence"/>
</dbReference>
<dbReference type="EMBL" id="FMXQ01000018">
    <property type="protein sequence ID" value="SDB58905.1"/>
    <property type="molecule type" value="Genomic_DNA"/>
</dbReference>
<feature type="non-terminal residue" evidence="1">
    <location>
        <position position="53"/>
    </location>
</feature>
<gene>
    <name evidence="1" type="ORF">SAMN02982931_04750</name>
</gene>
<organism evidence="1 2">
    <name type="scientific">Bauldia litoralis</name>
    <dbReference type="NCBI Taxonomy" id="665467"/>
    <lineage>
        <taxon>Bacteria</taxon>
        <taxon>Pseudomonadati</taxon>
        <taxon>Pseudomonadota</taxon>
        <taxon>Alphaproteobacteria</taxon>
        <taxon>Hyphomicrobiales</taxon>
        <taxon>Kaistiaceae</taxon>
        <taxon>Bauldia</taxon>
    </lineage>
</organism>
<dbReference type="AlphaFoldDB" id="A0A1G6EPT4"/>
<proteinExistence type="predicted"/>
<dbReference type="STRING" id="665467.SAMN02982931_04750"/>
<reference evidence="1 2" key="1">
    <citation type="submission" date="2016-10" db="EMBL/GenBank/DDBJ databases">
        <authorList>
            <person name="de Groot N.N."/>
        </authorList>
    </citation>
    <scope>NUCLEOTIDE SEQUENCE [LARGE SCALE GENOMIC DNA]</scope>
    <source>
        <strain evidence="1 2">ATCC 35022</strain>
    </source>
</reference>